<dbReference type="EMBL" id="VNIM01000074">
    <property type="protein sequence ID" value="TVV72009.1"/>
    <property type="molecule type" value="Genomic_DNA"/>
</dbReference>
<accession>A0A558QY34</accession>
<evidence type="ECO:0000313" key="2">
    <source>
        <dbReference type="EMBL" id="TVV72009.1"/>
    </source>
</evidence>
<dbReference type="Proteomes" id="UP000318681">
    <property type="component" value="Unassembled WGS sequence"/>
</dbReference>
<name>A0A558QY34_9SPHN</name>
<dbReference type="InterPro" id="IPR041246">
    <property type="entry name" value="Bact_MG10"/>
</dbReference>
<comment type="caution">
    <text evidence="2">The sequence shown here is derived from an EMBL/GenBank/DDBJ whole genome shotgun (WGS) entry which is preliminary data.</text>
</comment>
<sequence length="242" mass="25759">MVGVALRQRQGHWDTTPANAWGTVTARRFAGLYPPGAVAGTTTVRLGEATRTASWPLTDAPLLRLPLPRAPTPLLLAQAGGAGPWAQVSLTAAVPLGSPLFAGYRLERAVSVIRQRNPGRLTRGDVLRVRLTIDASAERNWVVVNDPIPAGATIVGDLGGQSTQLAAAASGGEGMAPSYVERGQEAWRGYYAWLPRGRVVVEYALRLNGVGRFQLPPSRVEAMYSPDIRAAVPNRPVTVAAR</sequence>
<reference evidence="2 3" key="1">
    <citation type="submission" date="2019-07" db="EMBL/GenBank/DDBJ databases">
        <title>Sphingomonas solaris sp. nov., isolated from a solar panel from Boston, Massachusetts.</title>
        <authorList>
            <person name="Tanner K."/>
            <person name="Pascual J."/>
            <person name="Mancuso C."/>
            <person name="Pereto J."/>
            <person name="Khalil A."/>
            <person name="Vilanova C."/>
        </authorList>
    </citation>
    <scope>NUCLEOTIDE SEQUENCE [LARGE SCALE GENOMIC DNA]</scope>
    <source>
        <strain evidence="2 3">R4DWN</strain>
    </source>
</reference>
<proteinExistence type="predicted"/>
<dbReference type="InterPro" id="IPR051802">
    <property type="entry name" value="YfhM-like"/>
</dbReference>
<feature type="domain" description="Bacterial alpha-2-macroglobulin MG10" evidence="1">
    <location>
        <begin position="103"/>
        <end position="227"/>
    </location>
</feature>
<gene>
    <name evidence="2" type="ORF">FOY91_15530</name>
</gene>
<dbReference type="PANTHER" id="PTHR40094:SF1">
    <property type="entry name" value="UBIQUITIN DOMAIN-CONTAINING PROTEIN"/>
    <property type="match status" value="1"/>
</dbReference>
<dbReference type="GO" id="GO:0004866">
    <property type="term" value="F:endopeptidase inhibitor activity"/>
    <property type="evidence" value="ECO:0007669"/>
    <property type="project" value="TreeGrafter"/>
</dbReference>
<evidence type="ECO:0000259" key="1">
    <source>
        <dbReference type="Pfam" id="PF17973"/>
    </source>
</evidence>
<dbReference type="AlphaFoldDB" id="A0A558QY34"/>
<keyword evidence="3" id="KW-1185">Reference proteome</keyword>
<dbReference type="OrthoDB" id="9767116at2"/>
<protein>
    <recommendedName>
        <fullName evidence="1">Bacterial alpha-2-macroglobulin MG10 domain-containing protein</fullName>
    </recommendedName>
</protein>
<evidence type="ECO:0000313" key="3">
    <source>
        <dbReference type="Proteomes" id="UP000318681"/>
    </source>
</evidence>
<organism evidence="2 3">
    <name type="scientific">Alterirhizorhabdus solaris</name>
    <dbReference type="NCBI Taxonomy" id="2529389"/>
    <lineage>
        <taxon>Bacteria</taxon>
        <taxon>Pseudomonadati</taxon>
        <taxon>Pseudomonadota</taxon>
        <taxon>Alphaproteobacteria</taxon>
        <taxon>Sphingomonadales</taxon>
        <taxon>Rhizorhabdaceae</taxon>
        <taxon>Alterirhizorhabdus</taxon>
    </lineage>
</organism>
<dbReference type="PANTHER" id="PTHR40094">
    <property type="entry name" value="ALPHA-2-MACROGLOBULIN HOMOLOG"/>
    <property type="match status" value="1"/>
</dbReference>
<dbReference type="Pfam" id="PF17973">
    <property type="entry name" value="bMG10"/>
    <property type="match status" value="1"/>
</dbReference>